<gene>
    <name evidence="1" type="ORF">BGW38_002396</name>
</gene>
<evidence type="ECO:0000313" key="2">
    <source>
        <dbReference type="Proteomes" id="UP000780801"/>
    </source>
</evidence>
<comment type="caution">
    <text evidence="1">The sequence shown here is derived from an EMBL/GenBank/DDBJ whole genome shotgun (WGS) entry which is preliminary data.</text>
</comment>
<name>A0A9P6G0W6_9FUNG</name>
<dbReference type="EMBL" id="JAABOA010000184">
    <property type="protein sequence ID" value="KAF9585438.1"/>
    <property type="molecule type" value="Genomic_DNA"/>
</dbReference>
<dbReference type="PANTHER" id="PTHR38926:SF5">
    <property type="entry name" value="F-BOX AND LEUCINE-RICH REPEAT PROTEIN 6"/>
    <property type="match status" value="1"/>
</dbReference>
<dbReference type="SUPFAM" id="SSF81383">
    <property type="entry name" value="F-box domain"/>
    <property type="match status" value="1"/>
</dbReference>
<keyword evidence="2" id="KW-1185">Reference proteome</keyword>
<reference evidence="1" key="1">
    <citation type="journal article" date="2020" name="Fungal Divers.">
        <title>Resolving the Mortierellaceae phylogeny through synthesis of multi-gene phylogenetics and phylogenomics.</title>
        <authorList>
            <person name="Vandepol N."/>
            <person name="Liber J."/>
            <person name="Desiro A."/>
            <person name="Na H."/>
            <person name="Kennedy M."/>
            <person name="Barry K."/>
            <person name="Grigoriev I.V."/>
            <person name="Miller A.N."/>
            <person name="O'Donnell K."/>
            <person name="Stajich J.E."/>
            <person name="Bonito G."/>
        </authorList>
    </citation>
    <scope>NUCLEOTIDE SEQUENCE</scope>
    <source>
        <strain evidence="1">KOD1015</strain>
    </source>
</reference>
<accession>A0A9P6G0W6</accession>
<dbReference type="OrthoDB" id="2347616at2759"/>
<evidence type="ECO:0008006" key="3">
    <source>
        <dbReference type="Google" id="ProtNLM"/>
    </source>
</evidence>
<dbReference type="Gene3D" id="3.80.10.10">
    <property type="entry name" value="Ribonuclease Inhibitor"/>
    <property type="match status" value="1"/>
</dbReference>
<dbReference type="Proteomes" id="UP000780801">
    <property type="component" value="Unassembled WGS sequence"/>
</dbReference>
<evidence type="ECO:0000313" key="1">
    <source>
        <dbReference type="EMBL" id="KAF9585438.1"/>
    </source>
</evidence>
<organism evidence="1 2">
    <name type="scientific">Lunasporangiospora selenospora</name>
    <dbReference type="NCBI Taxonomy" id="979761"/>
    <lineage>
        <taxon>Eukaryota</taxon>
        <taxon>Fungi</taxon>
        <taxon>Fungi incertae sedis</taxon>
        <taxon>Mucoromycota</taxon>
        <taxon>Mortierellomycotina</taxon>
        <taxon>Mortierellomycetes</taxon>
        <taxon>Mortierellales</taxon>
        <taxon>Mortierellaceae</taxon>
        <taxon>Lunasporangiospora</taxon>
    </lineage>
</organism>
<sequence>MNDAVRLPEILIAIGPHLSRRSLLASVSVSKTWKHIFEPLLWTLVELDEHDYANESIRRAMARNGKFVKNLNLKDIHKKTMDFVQHCTRLHTLRLNLPDTTGKELVISTLAKILQHNQETLCVLDSKYDFGWGPGICQTLLACPRLEALGIYESLTHMEVDHDFWKIVARLKRLSIVTLALHFLVGEQDTFPNLTHLHMITPHCWEPVSAALASRCPNLIELSVADYSNSILSAIERTVLPKCRNLSTLVVNCSETTSQSRASFFKKLPPMKHFGMSERFFKPTRNEKLPFSQEHFHALVHIDLKWCGWARSTTVQELLSSCPNLQSFKAERLSGRDIEYGDPWVCLRLEELWVAFIDVEVPSLGSWTPRPGIYRQLQRLERLQIFDQYMHLPEMSKEHSDRLDFRLGFGLEHMAIHRRLRKLRTGTSRQELSVKDIKWMIQAWPELEEVEGILHFKEAENTKLGRFLERNGIRYRTTDLVRYDEVYQAGF</sequence>
<dbReference type="PANTHER" id="PTHR38926">
    <property type="entry name" value="F-BOX DOMAIN CONTAINING PROTEIN, EXPRESSED"/>
    <property type="match status" value="1"/>
</dbReference>
<dbReference type="InterPro" id="IPR036047">
    <property type="entry name" value="F-box-like_dom_sf"/>
</dbReference>
<dbReference type="InterPro" id="IPR032675">
    <property type="entry name" value="LRR_dom_sf"/>
</dbReference>
<proteinExistence type="predicted"/>
<dbReference type="AlphaFoldDB" id="A0A9P6G0W6"/>
<dbReference type="SUPFAM" id="SSF52047">
    <property type="entry name" value="RNI-like"/>
    <property type="match status" value="1"/>
</dbReference>
<protein>
    <recommendedName>
        <fullName evidence="3">F-box domain-containing protein</fullName>
    </recommendedName>
</protein>